<name>A0A172Q1W5_9CAUD</name>
<dbReference type="KEGG" id="vg:30308857"/>
<evidence type="ECO:0008006" key="3">
    <source>
        <dbReference type="Google" id="ProtNLM"/>
    </source>
</evidence>
<gene>
    <name evidence="1" type="ORF">MX01_51</name>
</gene>
<evidence type="ECO:0000313" key="2">
    <source>
        <dbReference type="Proteomes" id="UP000201283"/>
    </source>
</evidence>
<dbReference type="RefSeq" id="YP_009323948.1">
    <property type="nucleotide sequence ID" value="NC_031934.1"/>
</dbReference>
<keyword evidence="2" id="KW-1185">Reference proteome</keyword>
<accession>A0A172Q1W5</accession>
<sequence length="188" mass="21946">MYICYHNTITNTKTKDVYHYFGRHRVTPEEYYGTGKFVKKCKRENAITPGVWEFSIEVVHKTDTFKEAKLIEEALVKEGIAKYGSRCVNKAPGGPGGVDFHSAESKRKMSITRTGKSRTFSESHKLNCSKWQRSEIWQNYEELRKIWIELGMPKKGRFSTLLQNYGYNYSANELNKIVKHFNEENNNE</sequence>
<reference evidence="2" key="1">
    <citation type="submission" date="2016-03" db="EMBL/GenBank/DDBJ databases">
        <title>Genome analysis of T4 like phage of avian pathogenic Escherichia coli.</title>
        <authorList>
            <person name="Chen M."/>
            <person name="Xu J."/>
            <person name="Zhang W."/>
        </authorList>
    </citation>
    <scope>NUCLEOTIDE SEQUENCE [LARGE SCALE GENOMIC DNA]</scope>
</reference>
<proteinExistence type="predicted"/>
<protein>
    <recommendedName>
        <fullName evidence="3">Homing endonuclease</fullName>
    </recommendedName>
</protein>
<dbReference type="Proteomes" id="UP000201283">
    <property type="component" value="Genome"/>
</dbReference>
<organism evidence="1 2">
    <name type="scientific">Escherichia phage MX01</name>
    <dbReference type="NCBI Taxonomy" id="1837930"/>
    <lineage>
        <taxon>Viruses</taxon>
        <taxon>Duplodnaviria</taxon>
        <taxon>Heunggongvirae</taxon>
        <taxon>Uroviricota</taxon>
        <taxon>Caudoviricetes</taxon>
        <taxon>Pantevenvirales</taxon>
        <taxon>Straboviridae</taxon>
        <taxon>Tevenvirinae</taxon>
        <taxon>Dhakavirus</taxon>
        <taxon>Dhakavirus mx01</taxon>
    </lineage>
</organism>
<dbReference type="GeneID" id="30308857"/>
<dbReference type="EMBL" id="KU878969">
    <property type="protein sequence ID" value="AND75996.1"/>
    <property type="molecule type" value="Genomic_DNA"/>
</dbReference>
<evidence type="ECO:0000313" key="1">
    <source>
        <dbReference type="EMBL" id="AND75996.1"/>
    </source>
</evidence>